<dbReference type="InterPro" id="IPR002104">
    <property type="entry name" value="Integrase_catalytic"/>
</dbReference>
<organism evidence="4">
    <name type="scientific">marine sediment metagenome</name>
    <dbReference type="NCBI Taxonomy" id="412755"/>
    <lineage>
        <taxon>unclassified sequences</taxon>
        <taxon>metagenomes</taxon>
        <taxon>ecological metagenomes</taxon>
    </lineage>
</organism>
<name>A0A0F9MB95_9ZZZZ</name>
<reference evidence="4" key="1">
    <citation type="journal article" date="2015" name="Nature">
        <title>Complex archaea that bridge the gap between prokaryotes and eukaryotes.</title>
        <authorList>
            <person name="Spang A."/>
            <person name="Saw J.H."/>
            <person name="Jorgensen S.L."/>
            <person name="Zaremba-Niedzwiedzka K."/>
            <person name="Martijn J."/>
            <person name="Lind A.E."/>
            <person name="van Eijk R."/>
            <person name="Schleper C."/>
            <person name="Guy L."/>
            <person name="Ettema T.J."/>
        </authorList>
    </citation>
    <scope>NUCLEOTIDE SEQUENCE</scope>
</reference>
<dbReference type="GO" id="GO:0003677">
    <property type="term" value="F:DNA binding"/>
    <property type="evidence" value="ECO:0007669"/>
    <property type="project" value="UniProtKB-KW"/>
</dbReference>
<dbReference type="Pfam" id="PF00589">
    <property type="entry name" value="Phage_integrase"/>
    <property type="match status" value="1"/>
</dbReference>
<dbReference type="InterPro" id="IPR011010">
    <property type="entry name" value="DNA_brk_join_enz"/>
</dbReference>
<protein>
    <recommendedName>
        <fullName evidence="3">Tyr recombinase domain-containing protein</fullName>
    </recommendedName>
</protein>
<dbReference type="Gene3D" id="1.10.443.10">
    <property type="entry name" value="Intergrase catalytic core"/>
    <property type="match status" value="1"/>
</dbReference>
<dbReference type="GO" id="GO:0006310">
    <property type="term" value="P:DNA recombination"/>
    <property type="evidence" value="ECO:0007669"/>
    <property type="project" value="UniProtKB-KW"/>
</dbReference>
<sequence>MVEQYGAEEVEALTLAEVNKLLAVYQDPEKRLLLRILYFTGCRVSEALAMRPKDLEAERRRILVPALKTKKAGNIHKIKRIVVDAATVQLMELYIRAKRLNREKPIFRRDRWWAWDLVKKAGVAIGKEGVHPHTLRHSFATHWANAGGSMTKLQRQLGHTRLSTTTDMYLKFSTEDIREDYDRVIGGDENGTVL</sequence>
<keyword evidence="2" id="KW-0233">DNA recombination</keyword>
<evidence type="ECO:0000259" key="3">
    <source>
        <dbReference type="PROSITE" id="PS51898"/>
    </source>
</evidence>
<dbReference type="InterPro" id="IPR013762">
    <property type="entry name" value="Integrase-like_cat_sf"/>
</dbReference>
<evidence type="ECO:0000256" key="1">
    <source>
        <dbReference type="ARBA" id="ARBA00023125"/>
    </source>
</evidence>
<gene>
    <name evidence="4" type="ORF">LCGC14_1111750</name>
</gene>
<dbReference type="PANTHER" id="PTHR30349">
    <property type="entry name" value="PHAGE INTEGRASE-RELATED"/>
    <property type="match status" value="1"/>
</dbReference>
<evidence type="ECO:0000313" key="4">
    <source>
        <dbReference type="EMBL" id="KKN03024.1"/>
    </source>
</evidence>
<proteinExistence type="predicted"/>
<dbReference type="SUPFAM" id="SSF56349">
    <property type="entry name" value="DNA breaking-rejoining enzymes"/>
    <property type="match status" value="1"/>
</dbReference>
<keyword evidence="1" id="KW-0238">DNA-binding</keyword>
<evidence type="ECO:0000256" key="2">
    <source>
        <dbReference type="ARBA" id="ARBA00023172"/>
    </source>
</evidence>
<dbReference type="PANTHER" id="PTHR30349:SF41">
    <property type="entry name" value="INTEGRASE_RECOMBINASE PROTEIN MJ0367-RELATED"/>
    <property type="match status" value="1"/>
</dbReference>
<dbReference type="AlphaFoldDB" id="A0A0F9MB95"/>
<dbReference type="CDD" id="cd00397">
    <property type="entry name" value="DNA_BRE_C"/>
    <property type="match status" value="1"/>
</dbReference>
<dbReference type="InterPro" id="IPR050090">
    <property type="entry name" value="Tyrosine_recombinase_XerCD"/>
</dbReference>
<dbReference type="PROSITE" id="PS51898">
    <property type="entry name" value="TYR_RECOMBINASE"/>
    <property type="match status" value="1"/>
</dbReference>
<accession>A0A0F9MB95</accession>
<comment type="caution">
    <text evidence="4">The sequence shown here is derived from an EMBL/GenBank/DDBJ whole genome shotgun (WGS) entry which is preliminary data.</text>
</comment>
<dbReference type="EMBL" id="LAZR01005080">
    <property type="protein sequence ID" value="KKN03024.1"/>
    <property type="molecule type" value="Genomic_DNA"/>
</dbReference>
<feature type="domain" description="Tyr recombinase" evidence="3">
    <location>
        <begin position="8"/>
        <end position="182"/>
    </location>
</feature>
<dbReference type="GO" id="GO:0015074">
    <property type="term" value="P:DNA integration"/>
    <property type="evidence" value="ECO:0007669"/>
    <property type="project" value="InterPro"/>
</dbReference>